<dbReference type="InterPro" id="IPR006311">
    <property type="entry name" value="TAT_signal"/>
</dbReference>
<dbReference type="AlphaFoldDB" id="A0A2P2CBH2"/>
<dbReference type="InterPro" id="IPR029058">
    <property type="entry name" value="AB_hydrolase_fold"/>
</dbReference>
<dbReference type="InterPro" id="IPR000073">
    <property type="entry name" value="AB_hydrolase_1"/>
</dbReference>
<protein>
    <submittedName>
        <fullName evidence="2">Alpha/beta hydrolase fold protein</fullName>
    </submittedName>
</protein>
<sequence length="364" mass="39095">MSTRRRIVEIAAGAAGIAVAGAALKVARDSRVIARRGLGDATDLGSLRSDPHTVVADDGVPLHVEVDEADPALAPARRRGARRRHQAPTLVFVHGYALNLDCWHFQRAAYRGLIRTVFYDQRSHGRSGRSTAKNATIEQLGDDLLRILEHEVPEGPVVLIGHSMGGMSVMSLAEHHPYLFGTKVVGVALISTTAGGLNPQRLFLPLLPNSVSGLVSLRVVAGLARGARTVDRLRRVGHGVAMVATDRYAFGDKVPASYVEFVDRMLSDTPFEVLAEFFPSFGDLDKYAVLDALAEVPTSIICGTADKITPLELSTRLHDTVPGSTMMECDGAGHMVIMERHEQVNAALDQLIAAAQEHEAVGPA</sequence>
<organism evidence="2">
    <name type="scientific">metagenome</name>
    <dbReference type="NCBI Taxonomy" id="256318"/>
    <lineage>
        <taxon>unclassified sequences</taxon>
        <taxon>metagenomes</taxon>
    </lineage>
</organism>
<dbReference type="SUPFAM" id="SSF53474">
    <property type="entry name" value="alpha/beta-Hydrolases"/>
    <property type="match status" value="1"/>
</dbReference>
<dbReference type="EMBL" id="CZKA01000054">
    <property type="protein sequence ID" value="CUR59335.1"/>
    <property type="molecule type" value="Genomic_DNA"/>
</dbReference>
<dbReference type="InterPro" id="IPR050228">
    <property type="entry name" value="Carboxylesterase_BioH"/>
</dbReference>
<dbReference type="PANTHER" id="PTHR43194:SF2">
    <property type="entry name" value="PEROXISOMAL MEMBRANE PROTEIN LPX1"/>
    <property type="match status" value="1"/>
</dbReference>
<feature type="domain" description="AB hydrolase-1" evidence="1">
    <location>
        <begin position="90"/>
        <end position="347"/>
    </location>
</feature>
<proteinExistence type="predicted"/>
<dbReference type="PROSITE" id="PS51318">
    <property type="entry name" value="TAT"/>
    <property type="match status" value="1"/>
</dbReference>
<reference evidence="2" key="1">
    <citation type="submission" date="2015-08" db="EMBL/GenBank/DDBJ databases">
        <authorList>
            <person name="Babu N.S."/>
            <person name="Beckwith C.J."/>
            <person name="Beseler K.G."/>
            <person name="Brison A."/>
            <person name="Carone J.V."/>
            <person name="Caskin T.P."/>
            <person name="Diamond M."/>
            <person name="Durham M.E."/>
            <person name="Foxe J.M."/>
            <person name="Go M."/>
            <person name="Henderson B.A."/>
            <person name="Jones I.B."/>
            <person name="McGettigan J.A."/>
            <person name="Micheletti S.J."/>
            <person name="Nasrallah M.E."/>
            <person name="Ortiz D."/>
            <person name="Piller C.R."/>
            <person name="Privatt S.R."/>
            <person name="Schneider S.L."/>
            <person name="Sharp S."/>
            <person name="Smith T.C."/>
            <person name="Stanton J.D."/>
            <person name="Ullery H.E."/>
            <person name="Wilson R.J."/>
            <person name="Serrano M.G."/>
            <person name="Buck G."/>
            <person name="Lee V."/>
            <person name="Wang Y."/>
            <person name="Carvalho R."/>
            <person name="Voegtly L."/>
            <person name="Shi R."/>
            <person name="Duckworth R."/>
            <person name="Johnson A."/>
            <person name="Loviza R."/>
            <person name="Walstead R."/>
            <person name="Shah Z."/>
            <person name="Kiflezghi M."/>
            <person name="Wade K."/>
            <person name="Ball S.L."/>
            <person name="Bradley K.W."/>
            <person name="Asai D.J."/>
            <person name="Bowman C.A."/>
            <person name="Russell D.A."/>
            <person name="Pope W.H."/>
            <person name="Jacobs-Sera D."/>
            <person name="Hendrix R.W."/>
            <person name="Hatfull G.F."/>
        </authorList>
    </citation>
    <scope>NUCLEOTIDE SEQUENCE</scope>
</reference>
<dbReference type="PANTHER" id="PTHR43194">
    <property type="entry name" value="HYDROLASE ALPHA/BETA FOLD FAMILY"/>
    <property type="match status" value="1"/>
</dbReference>
<evidence type="ECO:0000313" key="2">
    <source>
        <dbReference type="EMBL" id="CUR59335.1"/>
    </source>
</evidence>
<accession>A0A2P2CBH2</accession>
<dbReference type="GO" id="GO:0016787">
    <property type="term" value="F:hydrolase activity"/>
    <property type="evidence" value="ECO:0007669"/>
    <property type="project" value="UniProtKB-KW"/>
</dbReference>
<dbReference type="Gene3D" id="3.40.50.1820">
    <property type="entry name" value="alpha/beta hydrolase"/>
    <property type="match status" value="1"/>
</dbReference>
<evidence type="ECO:0000259" key="1">
    <source>
        <dbReference type="Pfam" id="PF12697"/>
    </source>
</evidence>
<dbReference type="Pfam" id="PF12697">
    <property type="entry name" value="Abhydrolase_6"/>
    <property type="match status" value="1"/>
</dbReference>
<name>A0A2P2CBH2_9ZZZZ</name>
<keyword evidence="2" id="KW-0378">Hydrolase</keyword>
<gene>
    <name evidence="2" type="ORF">NOCA2580030</name>
</gene>